<dbReference type="Proteomes" id="UP000032254">
    <property type="component" value="Unassembled WGS sequence"/>
</dbReference>
<dbReference type="EMBL" id="JXSX01000002">
    <property type="protein sequence ID" value="KIR62763.1"/>
    <property type="molecule type" value="Genomic_DNA"/>
</dbReference>
<accession>A0A0D0VPU1</accession>
<reference evidence="2 3" key="1">
    <citation type="submission" date="2015-01" db="EMBL/GenBank/DDBJ databases">
        <title>Sequencing and annotation of Micromonospora carbonacea strain JXNU-1 genome.</title>
        <authorList>
            <person name="Long Z."/>
            <person name="Huang Y."/>
            <person name="Jiang Y."/>
        </authorList>
    </citation>
    <scope>NUCLEOTIDE SEQUENCE [LARGE SCALE GENOMIC DNA]</scope>
    <source>
        <strain evidence="2 3">JXNU-1</strain>
    </source>
</reference>
<sequence>MSRATAYGRGAAQARRSRSGRSAACGDDRTASQEVLYGDRQPRVVAVADEPENLRRLQRAGEATLGAALPPQESIDRLREVAESWS</sequence>
<proteinExistence type="predicted"/>
<organism evidence="2 3">
    <name type="scientific">Micromonospora haikouensis</name>
    <dbReference type="NCBI Taxonomy" id="686309"/>
    <lineage>
        <taxon>Bacteria</taxon>
        <taxon>Bacillati</taxon>
        <taxon>Actinomycetota</taxon>
        <taxon>Actinomycetes</taxon>
        <taxon>Micromonosporales</taxon>
        <taxon>Micromonosporaceae</taxon>
        <taxon>Micromonospora</taxon>
    </lineage>
</organism>
<evidence type="ECO:0000313" key="3">
    <source>
        <dbReference type="Proteomes" id="UP000032254"/>
    </source>
</evidence>
<protein>
    <submittedName>
        <fullName evidence="2">Uncharacterized protein</fullName>
    </submittedName>
</protein>
<gene>
    <name evidence="2" type="ORF">TK50_17505</name>
</gene>
<keyword evidence="3" id="KW-1185">Reference proteome</keyword>
<feature type="compositionally biased region" description="Low complexity" evidence="1">
    <location>
        <begin position="1"/>
        <end position="24"/>
    </location>
</feature>
<dbReference type="AlphaFoldDB" id="A0A0D0VPU1"/>
<name>A0A0D0VPU1_9ACTN</name>
<evidence type="ECO:0000313" key="2">
    <source>
        <dbReference type="EMBL" id="KIR62763.1"/>
    </source>
</evidence>
<evidence type="ECO:0000256" key="1">
    <source>
        <dbReference type="SAM" id="MobiDB-lite"/>
    </source>
</evidence>
<dbReference type="PATRIC" id="fig|47853.6.peg.3663"/>
<feature type="region of interest" description="Disordered" evidence="1">
    <location>
        <begin position="1"/>
        <end position="35"/>
    </location>
</feature>
<comment type="caution">
    <text evidence="2">The sequence shown here is derived from an EMBL/GenBank/DDBJ whole genome shotgun (WGS) entry which is preliminary data.</text>
</comment>